<protein>
    <submittedName>
        <fullName evidence="1">Uncharacterized protein</fullName>
    </submittedName>
</protein>
<evidence type="ECO:0000313" key="2">
    <source>
        <dbReference type="Proteomes" id="UP000824881"/>
    </source>
</evidence>
<sequence length="257" mass="27817">MSSSLVAFIIGAGSNVGGSVAALLKEKGYAVALGSRNPDIQKVKQYGYYPVKIDATEKDSIKAAFAAINTDLGPPNVVVYNGKTLFAFGDEDRLITVHQFVIAAFHQSPTDASDPSTLPLDAFDKGASIGSNVFVAIQEALVGFRSSKHENNPKAFIVTGNRLPTVKAPTPGYLALDLQKVIEQRIIGQFARADRIGIQFAFAFLVSESGEAPPYDVFLKSGPTHAKVYWELINRKEGPWDYRFTPDGKKLAGYESL</sequence>
<evidence type="ECO:0000313" key="1">
    <source>
        <dbReference type="EMBL" id="KAG9217727.1"/>
    </source>
</evidence>
<gene>
    <name evidence="1" type="ORF">CCMSSC00406_0003584</name>
</gene>
<dbReference type="Proteomes" id="UP000824881">
    <property type="component" value="Unassembled WGS sequence"/>
</dbReference>
<name>A0ACB7IHH7_PLECO</name>
<comment type="caution">
    <text evidence="1">The sequence shown here is derived from an EMBL/GenBank/DDBJ whole genome shotgun (WGS) entry which is preliminary data.</text>
</comment>
<dbReference type="EMBL" id="WQMT02000011">
    <property type="protein sequence ID" value="KAG9217727.1"/>
    <property type="molecule type" value="Genomic_DNA"/>
</dbReference>
<reference evidence="1 2" key="1">
    <citation type="journal article" date="2021" name="Appl. Environ. Microbiol.">
        <title>Genetic linkage and physical mapping for an oyster mushroom Pleurotus cornucopiae and QTL analysis for the trait cap color.</title>
        <authorList>
            <person name="Zhang Y."/>
            <person name="Gao W."/>
            <person name="Sonnenberg A."/>
            <person name="Chen Q."/>
            <person name="Zhang J."/>
            <person name="Huang C."/>
        </authorList>
    </citation>
    <scope>NUCLEOTIDE SEQUENCE [LARGE SCALE GENOMIC DNA]</scope>
    <source>
        <strain evidence="1">CCMSSC00406</strain>
    </source>
</reference>
<organism evidence="1 2">
    <name type="scientific">Pleurotus cornucopiae</name>
    <name type="common">Cornucopia mushroom</name>
    <dbReference type="NCBI Taxonomy" id="5321"/>
    <lineage>
        <taxon>Eukaryota</taxon>
        <taxon>Fungi</taxon>
        <taxon>Dikarya</taxon>
        <taxon>Basidiomycota</taxon>
        <taxon>Agaricomycotina</taxon>
        <taxon>Agaricomycetes</taxon>
        <taxon>Agaricomycetidae</taxon>
        <taxon>Agaricales</taxon>
        <taxon>Pleurotineae</taxon>
        <taxon>Pleurotaceae</taxon>
        <taxon>Pleurotus</taxon>
    </lineage>
</organism>
<proteinExistence type="predicted"/>
<accession>A0ACB7IHH7</accession>
<keyword evidence="2" id="KW-1185">Reference proteome</keyword>